<sequence length="176" mass="17745">MNNPHTAPIPPIPPAPRPPGTPDSRPLRKRALVWVVGSALFLGGVAIGSAGAEGQQTTAHTAEPAATITATTTAKPKPQPRPTVTKTVEAKPEPAPTVTATKTATAPAADPGSGSGGGSSSQDSADSSCTITSNSGNCYAAGQFCRNSDHGATTSTASGRSIKCAYSSNAWRWTYS</sequence>
<evidence type="ECO:0000313" key="3">
    <source>
        <dbReference type="EMBL" id="RCG17195.1"/>
    </source>
</evidence>
<feature type="compositionally biased region" description="Low complexity" evidence="1">
    <location>
        <begin position="57"/>
        <end position="76"/>
    </location>
</feature>
<proteinExistence type="predicted"/>
<comment type="caution">
    <text evidence="3">The sequence shown here is derived from an EMBL/GenBank/DDBJ whole genome shotgun (WGS) entry which is preliminary data.</text>
</comment>
<protein>
    <submittedName>
        <fullName evidence="3">Uncharacterized protein</fullName>
    </submittedName>
</protein>
<evidence type="ECO:0000256" key="2">
    <source>
        <dbReference type="SAM" id="Phobius"/>
    </source>
</evidence>
<keyword evidence="2" id="KW-0812">Transmembrane</keyword>
<accession>A0A367EHT3</accession>
<gene>
    <name evidence="3" type="ORF">DQ392_19400</name>
</gene>
<feature type="compositionally biased region" description="Pro residues" evidence="1">
    <location>
        <begin position="7"/>
        <end position="21"/>
    </location>
</feature>
<feature type="transmembrane region" description="Helical" evidence="2">
    <location>
        <begin position="31"/>
        <end position="52"/>
    </location>
</feature>
<keyword evidence="2" id="KW-1133">Transmembrane helix</keyword>
<dbReference type="Proteomes" id="UP000253507">
    <property type="component" value="Unassembled WGS sequence"/>
</dbReference>
<dbReference type="OrthoDB" id="4751997at2"/>
<reference evidence="3 4" key="1">
    <citation type="submission" date="2018-06" db="EMBL/GenBank/DDBJ databases">
        <title>Streptomyces reniochalinae sp. nov. and Streptomyces diacarnus sp. nov. from marine sponges.</title>
        <authorList>
            <person name="Li L."/>
        </authorList>
    </citation>
    <scope>NUCLEOTIDE SEQUENCE [LARGE SCALE GENOMIC DNA]</scope>
    <source>
        <strain evidence="3 4">LHW50302</strain>
    </source>
</reference>
<keyword evidence="4" id="KW-1185">Reference proteome</keyword>
<evidence type="ECO:0000256" key="1">
    <source>
        <dbReference type="SAM" id="MobiDB-lite"/>
    </source>
</evidence>
<feature type="region of interest" description="Disordered" evidence="1">
    <location>
        <begin position="1"/>
        <end position="26"/>
    </location>
</feature>
<evidence type="ECO:0000313" key="4">
    <source>
        <dbReference type="Proteomes" id="UP000253507"/>
    </source>
</evidence>
<dbReference type="RefSeq" id="WP_114016886.1">
    <property type="nucleotide sequence ID" value="NZ_QOIM01000037.1"/>
</dbReference>
<dbReference type="EMBL" id="QOIM01000037">
    <property type="protein sequence ID" value="RCG17195.1"/>
    <property type="molecule type" value="Genomic_DNA"/>
</dbReference>
<feature type="region of interest" description="Disordered" evidence="1">
    <location>
        <begin position="55"/>
        <end position="127"/>
    </location>
</feature>
<keyword evidence="2" id="KW-0472">Membrane</keyword>
<name>A0A367EHT3_9ACTN</name>
<dbReference type="AlphaFoldDB" id="A0A367EHT3"/>
<organism evidence="3 4">
    <name type="scientific">Streptomyces reniochalinae</name>
    <dbReference type="NCBI Taxonomy" id="2250578"/>
    <lineage>
        <taxon>Bacteria</taxon>
        <taxon>Bacillati</taxon>
        <taxon>Actinomycetota</taxon>
        <taxon>Actinomycetes</taxon>
        <taxon>Kitasatosporales</taxon>
        <taxon>Streptomycetaceae</taxon>
        <taxon>Streptomyces</taxon>
    </lineage>
</organism>
<feature type="compositionally biased region" description="Low complexity" evidence="1">
    <location>
        <begin position="96"/>
        <end position="112"/>
    </location>
</feature>